<evidence type="ECO:0000313" key="2">
    <source>
        <dbReference type="Proteomes" id="UP000828390"/>
    </source>
</evidence>
<evidence type="ECO:0000313" key="1">
    <source>
        <dbReference type="EMBL" id="KAH3777005.1"/>
    </source>
</evidence>
<dbReference type="EMBL" id="JAIWYP010000009">
    <property type="protein sequence ID" value="KAH3777005.1"/>
    <property type="molecule type" value="Genomic_DNA"/>
</dbReference>
<protein>
    <submittedName>
        <fullName evidence="1">Uncharacterized protein</fullName>
    </submittedName>
</protein>
<keyword evidence="2" id="KW-1185">Reference proteome</keyword>
<organism evidence="1 2">
    <name type="scientific">Dreissena polymorpha</name>
    <name type="common">Zebra mussel</name>
    <name type="synonym">Mytilus polymorpha</name>
    <dbReference type="NCBI Taxonomy" id="45954"/>
    <lineage>
        <taxon>Eukaryota</taxon>
        <taxon>Metazoa</taxon>
        <taxon>Spiralia</taxon>
        <taxon>Lophotrochozoa</taxon>
        <taxon>Mollusca</taxon>
        <taxon>Bivalvia</taxon>
        <taxon>Autobranchia</taxon>
        <taxon>Heteroconchia</taxon>
        <taxon>Euheterodonta</taxon>
        <taxon>Imparidentia</taxon>
        <taxon>Neoheterodontei</taxon>
        <taxon>Myida</taxon>
        <taxon>Dreissenoidea</taxon>
        <taxon>Dreissenidae</taxon>
        <taxon>Dreissena</taxon>
    </lineage>
</organism>
<sequence>MSNLEEKLSRLIERVDCLLDEIKSSKVDSAEVRTLDGVMCLPMRATLALAFRSTHRALLD</sequence>
<reference evidence="1" key="2">
    <citation type="submission" date="2020-11" db="EMBL/GenBank/DDBJ databases">
        <authorList>
            <person name="McCartney M.A."/>
            <person name="Auch B."/>
            <person name="Kono T."/>
            <person name="Mallez S."/>
            <person name="Becker A."/>
            <person name="Gohl D.M."/>
            <person name="Silverstein K.A.T."/>
            <person name="Koren S."/>
            <person name="Bechman K.B."/>
            <person name="Herman A."/>
            <person name="Abrahante J.E."/>
            <person name="Garbe J."/>
        </authorList>
    </citation>
    <scope>NUCLEOTIDE SEQUENCE</scope>
    <source>
        <strain evidence="1">Duluth1</strain>
        <tissue evidence="1">Whole animal</tissue>
    </source>
</reference>
<reference evidence="1" key="1">
    <citation type="journal article" date="2019" name="bioRxiv">
        <title>The Genome of the Zebra Mussel, Dreissena polymorpha: A Resource for Invasive Species Research.</title>
        <authorList>
            <person name="McCartney M.A."/>
            <person name="Auch B."/>
            <person name="Kono T."/>
            <person name="Mallez S."/>
            <person name="Zhang Y."/>
            <person name="Obille A."/>
            <person name="Becker A."/>
            <person name="Abrahante J.E."/>
            <person name="Garbe J."/>
            <person name="Badalamenti J.P."/>
            <person name="Herman A."/>
            <person name="Mangelson H."/>
            <person name="Liachko I."/>
            <person name="Sullivan S."/>
            <person name="Sone E.D."/>
            <person name="Koren S."/>
            <person name="Silverstein K.A.T."/>
            <person name="Beckman K.B."/>
            <person name="Gohl D.M."/>
        </authorList>
    </citation>
    <scope>NUCLEOTIDE SEQUENCE</scope>
    <source>
        <strain evidence="1">Duluth1</strain>
        <tissue evidence="1">Whole animal</tissue>
    </source>
</reference>
<name>A0A9D4IJW0_DREPO</name>
<dbReference type="Proteomes" id="UP000828390">
    <property type="component" value="Unassembled WGS sequence"/>
</dbReference>
<dbReference type="AlphaFoldDB" id="A0A9D4IJW0"/>
<proteinExistence type="predicted"/>
<comment type="caution">
    <text evidence="1">The sequence shown here is derived from an EMBL/GenBank/DDBJ whole genome shotgun (WGS) entry which is preliminary data.</text>
</comment>
<gene>
    <name evidence="1" type="ORF">DPMN_178439</name>
</gene>
<accession>A0A9D4IJW0</accession>